<dbReference type="OrthoDB" id="6066072at2759"/>
<organism evidence="3 4">
    <name type="scientific">Biomphalaria glabrata</name>
    <name type="common">Bloodfluke planorb</name>
    <name type="synonym">Freshwater snail</name>
    <dbReference type="NCBI Taxonomy" id="6526"/>
    <lineage>
        <taxon>Eukaryota</taxon>
        <taxon>Metazoa</taxon>
        <taxon>Spiralia</taxon>
        <taxon>Lophotrochozoa</taxon>
        <taxon>Mollusca</taxon>
        <taxon>Gastropoda</taxon>
        <taxon>Heterobranchia</taxon>
        <taxon>Euthyneura</taxon>
        <taxon>Panpulmonata</taxon>
        <taxon>Hygrophila</taxon>
        <taxon>Lymnaeoidea</taxon>
        <taxon>Planorbidae</taxon>
        <taxon>Biomphalaria</taxon>
    </lineage>
</organism>
<accession>A0A2C9KNB1</accession>
<dbReference type="VEuPathDB" id="VectorBase:BGLAX_031234"/>
<dbReference type="Proteomes" id="UP000076420">
    <property type="component" value="Unassembled WGS sequence"/>
</dbReference>
<dbReference type="VEuPathDB" id="VectorBase:BGLB021668"/>
<evidence type="ECO:0000313" key="3">
    <source>
        <dbReference type="EnsemblMetazoa" id="BGLB021668-PA"/>
    </source>
</evidence>
<dbReference type="EnsemblMetazoa" id="BGLB021668-RA">
    <property type="protein sequence ID" value="BGLB021668-PA"/>
    <property type="gene ID" value="BGLB021668"/>
</dbReference>
<protein>
    <recommendedName>
        <fullName evidence="5">EGF-like domain-containing protein</fullName>
    </recommendedName>
</protein>
<dbReference type="PANTHER" id="PTHR24043">
    <property type="entry name" value="SCAVENGER RECEPTOR CLASS F"/>
    <property type="match status" value="1"/>
</dbReference>
<dbReference type="GO" id="GO:0005044">
    <property type="term" value="F:scavenger receptor activity"/>
    <property type="evidence" value="ECO:0007669"/>
    <property type="project" value="InterPro"/>
</dbReference>
<dbReference type="InterPro" id="IPR042635">
    <property type="entry name" value="MEGF10/SREC1/2-like"/>
</dbReference>
<dbReference type="AlphaFoldDB" id="A0A2C9KNB1"/>
<evidence type="ECO:0000256" key="1">
    <source>
        <dbReference type="ARBA" id="ARBA00022536"/>
    </source>
</evidence>
<name>A0A2C9KNB1_BIOGL</name>
<evidence type="ECO:0008006" key="5">
    <source>
        <dbReference type="Google" id="ProtNLM"/>
    </source>
</evidence>
<evidence type="ECO:0000256" key="2">
    <source>
        <dbReference type="SAM" id="Phobius"/>
    </source>
</evidence>
<dbReference type="KEGG" id="bgt:106061402"/>
<keyword evidence="2" id="KW-0812">Transmembrane</keyword>
<keyword evidence="2" id="KW-1133">Transmembrane helix</keyword>
<proteinExistence type="predicted"/>
<evidence type="ECO:0000313" key="4">
    <source>
        <dbReference type="Proteomes" id="UP000076420"/>
    </source>
</evidence>
<dbReference type="PANTHER" id="PTHR24043:SF8">
    <property type="entry name" value="EGF-LIKE DOMAIN-CONTAINING PROTEIN"/>
    <property type="match status" value="1"/>
</dbReference>
<sequence length="216" mass="23863">MLLMFLVLRDTKGSGTTLPSEKECPFFRFGANCDRLCPSHCGGNGTCERYSGECLHGCLPGYFGSFCKLECDQNCGGDVHECDKLTGTCLQCRAGLTGEFCQKKCFNCIRDVCHKQTMECLQGCATGYTGPLCDEEITDNSVVPLVIFFAGLVLLAVILSTLIKKRRQRADDVDYKRSYTESYIKPGDSTSSVGDTSELFDIVEAMNQRRLDDAEE</sequence>
<feature type="transmembrane region" description="Helical" evidence="2">
    <location>
        <begin position="142"/>
        <end position="163"/>
    </location>
</feature>
<reference evidence="3" key="1">
    <citation type="submission" date="2020-05" db="UniProtKB">
        <authorList>
            <consortium name="EnsemblMetazoa"/>
        </authorList>
    </citation>
    <scope>IDENTIFICATION</scope>
    <source>
        <strain evidence="3">BB02</strain>
    </source>
</reference>
<keyword evidence="2" id="KW-0472">Membrane</keyword>
<gene>
    <name evidence="3" type="primary">106061402</name>
</gene>
<keyword evidence="1" id="KW-0245">EGF-like domain</keyword>